<feature type="region of interest" description="Disordered" evidence="1">
    <location>
        <begin position="70"/>
        <end position="110"/>
    </location>
</feature>
<dbReference type="Proteomes" id="UP000749309">
    <property type="component" value="Unassembled WGS sequence"/>
</dbReference>
<sequence>MMTLPVDEPHLPQSRVHRQITSYSNNAVRPTPLQLHGCAWIRVGQAMDGTGASETQLRLAEACLGASSARGLGAPGVERPTGSSSLLKKQQDSLLTASGRAEATEEGTQTPRRTVAIPALPQAAAAPPPGAFAAPDWLAGRFTFALLLQAGVTSHQPPTQPGSFWSGQLVRLSSAVQRQRLVLWALFLLVLKGKYTASQRLPVDPIPSPVLLPAKLTRP</sequence>
<evidence type="ECO:0000256" key="1">
    <source>
        <dbReference type="SAM" id="MobiDB-lite"/>
    </source>
</evidence>
<evidence type="ECO:0000313" key="3">
    <source>
        <dbReference type="Proteomes" id="UP000749309"/>
    </source>
</evidence>
<reference evidence="2" key="1">
    <citation type="submission" date="2020-03" db="EMBL/GenBank/DDBJ databases">
        <title>Whole Genome Sequence of Trichophyton interdigitale from India.</title>
        <authorList>
            <person name="Kumar P."/>
        </authorList>
    </citation>
    <scope>NUCLEOTIDE SEQUENCE</scope>
    <source>
        <strain evidence="2">UCMS-IGIB-CI14</strain>
    </source>
</reference>
<protein>
    <submittedName>
        <fullName evidence="2">Uncharacterized protein</fullName>
    </submittedName>
</protein>
<dbReference type="AlphaFoldDB" id="A0A9P4YHZ1"/>
<name>A0A9P4YHZ1_9EURO</name>
<accession>A0A9P4YHZ1</accession>
<gene>
    <name evidence="2" type="ORF">GY632_1914</name>
</gene>
<organism evidence="2 3">
    <name type="scientific">Trichophyton interdigitale</name>
    <dbReference type="NCBI Taxonomy" id="101480"/>
    <lineage>
        <taxon>Eukaryota</taxon>
        <taxon>Fungi</taxon>
        <taxon>Dikarya</taxon>
        <taxon>Ascomycota</taxon>
        <taxon>Pezizomycotina</taxon>
        <taxon>Eurotiomycetes</taxon>
        <taxon>Eurotiomycetidae</taxon>
        <taxon>Onygenales</taxon>
        <taxon>Arthrodermataceae</taxon>
        <taxon>Trichophyton</taxon>
    </lineage>
</organism>
<proteinExistence type="predicted"/>
<dbReference type="EMBL" id="JAAQVJ010000041">
    <property type="protein sequence ID" value="KAF3898150.1"/>
    <property type="molecule type" value="Genomic_DNA"/>
</dbReference>
<comment type="caution">
    <text evidence="2">The sequence shown here is derived from an EMBL/GenBank/DDBJ whole genome shotgun (WGS) entry which is preliminary data.</text>
</comment>
<evidence type="ECO:0000313" key="2">
    <source>
        <dbReference type="EMBL" id="KAF3898150.1"/>
    </source>
</evidence>
<feature type="compositionally biased region" description="Low complexity" evidence="1">
    <location>
        <begin position="83"/>
        <end position="95"/>
    </location>
</feature>